<dbReference type="InParanoid" id="A0A7J8ES89"/>
<feature type="region of interest" description="Disordered" evidence="1">
    <location>
        <begin position="1"/>
        <end position="51"/>
    </location>
</feature>
<dbReference type="AlphaFoldDB" id="A0A7J8ES89"/>
<organism evidence="2 3">
    <name type="scientific">Molossus molossus</name>
    <name type="common">Pallas' mastiff bat</name>
    <name type="synonym">Vespertilio molossus</name>
    <dbReference type="NCBI Taxonomy" id="27622"/>
    <lineage>
        <taxon>Eukaryota</taxon>
        <taxon>Metazoa</taxon>
        <taxon>Chordata</taxon>
        <taxon>Craniata</taxon>
        <taxon>Vertebrata</taxon>
        <taxon>Euteleostomi</taxon>
        <taxon>Mammalia</taxon>
        <taxon>Eutheria</taxon>
        <taxon>Laurasiatheria</taxon>
        <taxon>Chiroptera</taxon>
        <taxon>Yangochiroptera</taxon>
        <taxon>Molossidae</taxon>
        <taxon>Molossus</taxon>
    </lineage>
</organism>
<accession>A0A7J8ES89</accession>
<keyword evidence="3" id="KW-1185">Reference proteome</keyword>
<name>A0A7J8ES89_MOLMO</name>
<reference evidence="2 3" key="1">
    <citation type="journal article" date="2020" name="Nature">
        <title>Six reference-quality genomes reveal evolution of bat adaptations.</title>
        <authorList>
            <person name="Jebb D."/>
            <person name="Huang Z."/>
            <person name="Pippel M."/>
            <person name="Hughes G.M."/>
            <person name="Lavrichenko K."/>
            <person name="Devanna P."/>
            <person name="Winkler S."/>
            <person name="Jermiin L.S."/>
            <person name="Skirmuntt E.C."/>
            <person name="Katzourakis A."/>
            <person name="Burkitt-Gray L."/>
            <person name="Ray D.A."/>
            <person name="Sullivan K.A.M."/>
            <person name="Roscito J.G."/>
            <person name="Kirilenko B.M."/>
            <person name="Davalos L.M."/>
            <person name="Corthals A.P."/>
            <person name="Power M.L."/>
            <person name="Jones G."/>
            <person name="Ransome R.D."/>
            <person name="Dechmann D.K.N."/>
            <person name="Locatelli A.G."/>
            <person name="Puechmaille S.J."/>
            <person name="Fedrigo O."/>
            <person name="Jarvis E.D."/>
            <person name="Hiller M."/>
            <person name="Vernes S.C."/>
            <person name="Myers E.W."/>
            <person name="Teeling E.C."/>
        </authorList>
    </citation>
    <scope>NUCLEOTIDE SEQUENCE [LARGE SCALE GENOMIC DNA]</scope>
    <source>
        <strain evidence="2">MMolMol1</strain>
        <tissue evidence="2">Muscle</tissue>
    </source>
</reference>
<evidence type="ECO:0000256" key="1">
    <source>
        <dbReference type="SAM" id="MobiDB-lite"/>
    </source>
</evidence>
<evidence type="ECO:0000313" key="2">
    <source>
        <dbReference type="EMBL" id="KAF6437969.1"/>
    </source>
</evidence>
<protein>
    <submittedName>
        <fullName evidence="2">Uncharacterized protein</fullName>
    </submittedName>
</protein>
<sequence>MSAAQWGRKTSVLRGQGSREQTVSGLNIRDTPMNCESPSADHLTPGNGRPVPCARRQLPARRRNWAWSPRAPACGCDCLEFRGWLWESDSCGPIQLNYQMRTYYVSALKKQVMLGKGHGL</sequence>
<proteinExistence type="predicted"/>
<dbReference type="Proteomes" id="UP000550707">
    <property type="component" value="Unassembled WGS sequence"/>
</dbReference>
<comment type="caution">
    <text evidence="2">The sequence shown here is derived from an EMBL/GenBank/DDBJ whole genome shotgun (WGS) entry which is preliminary data.</text>
</comment>
<gene>
    <name evidence="2" type="ORF">HJG59_008684</name>
</gene>
<dbReference type="EMBL" id="JACASF010000013">
    <property type="protein sequence ID" value="KAF6437969.1"/>
    <property type="molecule type" value="Genomic_DNA"/>
</dbReference>
<evidence type="ECO:0000313" key="3">
    <source>
        <dbReference type="Proteomes" id="UP000550707"/>
    </source>
</evidence>